<sequence>MSAFSPKSCPAMLFPLLSLPPMASSSSSSSSSSPPPKRFCAVFFLIVIFFTSMAHARESQFFNKATKETATQQGNDPNFIPKETATASDGYGLYGHETGQLPPSTTAATVPQESLYSNYQQNYYKTNNGDDDNNHYNKDSYLIDEERAAAAFGNRYSTSARGRGDRNTYYRGGNVRQEGMSDTRFMENGKYSYDIDNEEKYYPNYRYDKYARNSGSRSGEYYNMNMVNGGHNEGNYRNPSYENNGNSMGGYSQNQEEFQDAQDEFVP</sequence>
<comment type="caution">
    <text evidence="3">The sequence shown here is derived from an EMBL/GenBank/DDBJ whole genome shotgun (WGS) entry which is preliminary data.</text>
</comment>
<dbReference type="InterPro" id="IPR040290">
    <property type="entry name" value="Prot_E6-like"/>
</dbReference>
<evidence type="ECO:0000313" key="3">
    <source>
        <dbReference type="EMBL" id="KAK4743725.1"/>
    </source>
</evidence>
<accession>A0AAN7JHT9</accession>
<dbReference type="EMBL" id="JAXIOK010000022">
    <property type="protein sequence ID" value="KAK4743725.1"/>
    <property type="molecule type" value="Genomic_DNA"/>
</dbReference>
<feature type="signal peptide" evidence="2">
    <location>
        <begin position="1"/>
        <end position="25"/>
    </location>
</feature>
<proteinExistence type="predicted"/>
<organism evidence="3 4">
    <name type="scientific">Trapa incisa</name>
    <dbReference type="NCBI Taxonomy" id="236973"/>
    <lineage>
        <taxon>Eukaryota</taxon>
        <taxon>Viridiplantae</taxon>
        <taxon>Streptophyta</taxon>
        <taxon>Embryophyta</taxon>
        <taxon>Tracheophyta</taxon>
        <taxon>Spermatophyta</taxon>
        <taxon>Magnoliopsida</taxon>
        <taxon>eudicotyledons</taxon>
        <taxon>Gunneridae</taxon>
        <taxon>Pentapetalae</taxon>
        <taxon>rosids</taxon>
        <taxon>malvids</taxon>
        <taxon>Myrtales</taxon>
        <taxon>Lythraceae</taxon>
        <taxon>Trapa</taxon>
    </lineage>
</organism>
<dbReference type="PANTHER" id="PTHR35274">
    <property type="entry name" value="E6-LIKE PROTEIN"/>
    <property type="match status" value="1"/>
</dbReference>
<gene>
    <name evidence="3" type="ORF">SAY87_010037</name>
</gene>
<name>A0AAN7JHT9_9MYRT</name>
<evidence type="ECO:0000256" key="1">
    <source>
        <dbReference type="SAM" id="MobiDB-lite"/>
    </source>
</evidence>
<keyword evidence="4" id="KW-1185">Reference proteome</keyword>
<dbReference type="Proteomes" id="UP001345219">
    <property type="component" value="Chromosome 9"/>
</dbReference>
<feature type="region of interest" description="Disordered" evidence="1">
    <location>
        <begin position="233"/>
        <end position="267"/>
    </location>
</feature>
<dbReference type="AlphaFoldDB" id="A0AAN7JHT9"/>
<reference evidence="3 4" key="1">
    <citation type="journal article" date="2023" name="Hortic Res">
        <title>Pangenome of water caltrop reveals structural variations and asymmetric subgenome divergence after allopolyploidization.</title>
        <authorList>
            <person name="Zhang X."/>
            <person name="Chen Y."/>
            <person name="Wang L."/>
            <person name="Yuan Y."/>
            <person name="Fang M."/>
            <person name="Shi L."/>
            <person name="Lu R."/>
            <person name="Comes H.P."/>
            <person name="Ma Y."/>
            <person name="Chen Y."/>
            <person name="Huang G."/>
            <person name="Zhou Y."/>
            <person name="Zheng Z."/>
            <person name="Qiu Y."/>
        </authorList>
    </citation>
    <scope>NUCLEOTIDE SEQUENCE [LARGE SCALE GENOMIC DNA]</scope>
    <source>
        <tissue evidence="3">Roots</tissue>
    </source>
</reference>
<feature type="compositionally biased region" description="Polar residues" evidence="1">
    <location>
        <begin position="235"/>
        <end position="256"/>
    </location>
</feature>
<evidence type="ECO:0000256" key="2">
    <source>
        <dbReference type="SAM" id="SignalP"/>
    </source>
</evidence>
<evidence type="ECO:0000313" key="4">
    <source>
        <dbReference type="Proteomes" id="UP001345219"/>
    </source>
</evidence>
<evidence type="ECO:0008006" key="5">
    <source>
        <dbReference type="Google" id="ProtNLM"/>
    </source>
</evidence>
<protein>
    <recommendedName>
        <fullName evidence="5">Protein E6</fullName>
    </recommendedName>
</protein>
<dbReference type="PANTHER" id="PTHR35274:SF2">
    <property type="entry name" value="E6-LIKE PROTEIN"/>
    <property type="match status" value="1"/>
</dbReference>
<feature type="compositionally biased region" description="Acidic residues" evidence="1">
    <location>
        <begin position="257"/>
        <end position="267"/>
    </location>
</feature>
<feature type="chain" id="PRO_5042866782" description="Protein E6" evidence="2">
    <location>
        <begin position="26"/>
        <end position="267"/>
    </location>
</feature>
<keyword evidence="2" id="KW-0732">Signal</keyword>